<dbReference type="EMBL" id="OOGT01000126">
    <property type="protein sequence ID" value="SPL71326.1"/>
    <property type="molecule type" value="Genomic_DNA"/>
</dbReference>
<dbReference type="Gene3D" id="3.30.70.100">
    <property type="match status" value="1"/>
</dbReference>
<dbReference type="InParanoid" id="A0A2U3N0W4"/>
<dbReference type="Pfam" id="PF07110">
    <property type="entry name" value="EthD"/>
    <property type="match status" value="1"/>
</dbReference>
<evidence type="ECO:0000259" key="1">
    <source>
        <dbReference type="Pfam" id="PF07110"/>
    </source>
</evidence>
<dbReference type="OrthoDB" id="2613214at2"/>
<dbReference type="GO" id="GO:0016491">
    <property type="term" value="F:oxidoreductase activity"/>
    <property type="evidence" value="ECO:0007669"/>
    <property type="project" value="InterPro"/>
</dbReference>
<feature type="domain" description="EthD" evidence="1">
    <location>
        <begin position="11"/>
        <end position="99"/>
    </location>
</feature>
<keyword evidence="3" id="KW-1185">Reference proteome</keyword>
<gene>
    <name evidence="2" type="ORF">KPC_2504</name>
</gene>
<name>A0A2U3N0W4_9GAMM</name>
<sequence>MYKIKAFIKRQPHLSYEQFVEHYENWHAPWGYPTFCAQYVRRYIRHYVKHPDNAPEFPFDVMTEFWFNSEQDFHAWCKYKDDHDLSTDLLNDELSFFDLHNAWVVPFESIEETRSCPEQRPTPGLLRGEQHV</sequence>
<dbReference type="InterPro" id="IPR009799">
    <property type="entry name" value="EthD_dom"/>
</dbReference>
<dbReference type="SUPFAM" id="SSF54909">
    <property type="entry name" value="Dimeric alpha+beta barrel"/>
    <property type="match status" value="1"/>
</dbReference>
<reference evidence="3" key="1">
    <citation type="submission" date="2018-03" db="EMBL/GenBank/DDBJ databases">
        <authorList>
            <person name="Blom J."/>
        </authorList>
    </citation>
    <scope>NUCLEOTIDE SEQUENCE [LARGE SCALE GENOMIC DNA]</scope>
    <source>
        <strain evidence="3">KPC-SM-21</strain>
    </source>
</reference>
<dbReference type="AlphaFoldDB" id="A0A2U3N0W4"/>
<dbReference type="Proteomes" id="UP000245974">
    <property type="component" value="Unassembled WGS sequence"/>
</dbReference>
<evidence type="ECO:0000313" key="3">
    <source>
        <dbReference type="Proteomes" id="UP000245974"/>
    </source>
</evidence>
<proteinExistence type="predicted"/>
<dbReference type="InterPro" id="IPR011008">
    <property type="entry name" value="Dimeric_a/b-barrel"/>
</dbReference>
<protein>
    <recommendedName>
        <fullName evidence="1">EthD domain-containing protein</fullName>
    </recommendedName>
</protein>
<accession>A0A2U3N0W4</accession>
<evidence type="ECO:0000313" key="2">
    <source>
        <dbReference type="EMBL" id="SPL71326.1"/>
    </source>
</evidence>
<organism evidence="2 3">
    <name type="scientific">Acinetobacter stercoris</name>
    <dbReference type="NCBI Taxonomy" id="2126983"/>
    <lineage>
        <taxon>Bacteria</taxon>
        <taxon>Pseudomonadati</taxon>
        <taxon>Pseudomonadota</taxon>
        <taxon>Gammaproteobacteria</taxon>
        <taxon>Moraxellales</taxon>
        <taxon>Moraxellaceae</taxon>
        <taxon>Acinetobacter</taxon>
    </lineage>
</organism>
<dbReference type="RefSeq" id="WP_121974751.1">
    <property type="nucleotide sequence ID" value="NZ_OOGT01000126.1"/>
</dbReference>